<dbReference type="InterPro" id="IPR052523">
    <property type="entry name" value="Trichothecene_AcTrans"/>
</dbReference>
<dbReference type="InterPro" id="IPR016181">
    <property type="entry name" value="Acyl_CoA_acyltransferase"/>
</dbReference>
<dbReference type="PANTHER" id="PTHR42791:SF1">
    <property type="entry name" value="N-ACETYLTRANSFERASE DOMAIN-CONTAINING PROTEIN"/>
    <property type="match status" value="1"/>
</dbReference>
<dbReference type="SUPFAM" id="SSF55729">
    <property type="entry name" value="Acyl-CoA N-acyltransferases (Nat)"/>
    <property type="match status" value="1"/>
</dbReference>
<gene>
    <name evidence="2" type="ORF">CHU93_13215</name>
</gene>
<proteinExistence type="predicted"/>
<dbReference type="AlphaFoldDB" id="A0A255YAG0"/>
<dbReference type="InterPro" id="IPR000182">
    <property type="entry name" value="GNAT_dom"/>
</dbReference>
<dbReference type="Proteomes" id="UP000216991">
    <property type="component" value="Unassembled WGS sequence"/>
</dbReference>
<accession>A0A255YAG0</accession>
<sequence>MRTPPPIRAATPADRPAMAAVLADAFGDDPALAWIFPDPASRPARLRRFFDLILHAAPRLDRAQLALAADGSIAGVALWRPPGDWALPLPTLIANLPRLVHCFGRALPRTLGLMGAMDHQHDRRPHHYLQFIGVASAAQGQGIGGALLRAGRAQADGAPAYLETATPSNVGLYQAHGFAVRNQWQHGEAPPFWSMWHEGETG</sequence>
<comment type="caution">
    <text evidence="2">The sequence shown here is derived from an EMBL/GenBank/DDBJ whole genome shotgun (WGS) entry which is preliminary data.</text>
</comment>
<evidence type="ECO:0000259" key="1">
    <source>
        <dbReference type="PROSITE" id="PS51186"/>
    </source>
</evidence>
<organism evidence="2 3">
    <name type="scientific">Sandarakinorhabdus cyanobacteriorum</name>
    <dbReference type="NCBI Taxonomy" id="1981098"/>
    <lineage>
        <taxon>Bacteria</taxon>
        <taxon>Pseudomonadati</taxon>
        <taxon>Pseudomonadota</taxon>
        <taxon>Alphaproteobacteria</taxon>
        <taxon>Sphingomonadales</taxon>
        <taxon>Sphingosinicellaceae</taxon>
        <taxon>Sandarakinorhabdus</taxon>
    </lineage>
</organism>
<dbReference type="PROSITE" id="PS51186">
    <property type="entry name" value="GNAT"/>
    <property type="match status" value="1"/>
</dbReference>
<reference evidence="2 3" key="1">
    <citation type="submission" date="2017-07" db="EMBL/GenBank/DDBJ databases">
        <title>Sandarakinorhabdus cyanobacteriorum sp. nov., a novel bacterium isolated from cyanobacterial aggregates in a eutrophic lake.</title>
        <authorList>
            <person name="Cai H."/>
        </authorList>
    </citation>
    <scope>NUCLEOTIDE SEQUENCE [LARGE SCALE GENOMIC DNA]</scope>
    <source>
        <strain evidence="2 3">TH057</strain>
    </source>
</reference>
<name>A0A255YAG0_9SPHN</name>
<evidence type="ECO:0000313" key="3">
    <source>
        <dbReference type="Proteomes" id="UP000216991"/>
    </source>
</evidence>
<keyword evidence="3" id="KW-1185">Reference proteome</keyword>
<dbReference type="OrthoDB" id="7057833at2"/>
<evidence type="ECO:0000313" key="2">
    <source>
        <dbReference type="EMBL" id="OYQ25684.1"/>
    </source>
</evidence>
<feature type="domain" description="N-acetyltransferase" evidence="1">
    <location>
        <begin position="5"/>
        <end position="200"/>
    </location>
</feature>
<dbReference type="RefSeq" id="WP_094474640.1">
    <property type="nucleotide sequence ID" value="NZ_NOXT01000121.1"/>
</dbReference>
<dbReference type="GO" id="GO:0016747">
    <property type="term" value="F:acyltransferase activity, transferring groups other than amino-acyl groups"/>
    <property type="evidence" value="ECO:0007669"/>
    <property type="project" value="InterPro"/>
</dbReference>
<dbReference type="Pfam" id="PF13508">
    <property type="entry name" value="Acetyltransf_7"/>
    <property type="match status" value="1"/>
</dbReference>
<dbReference type="PANTHER" id="PTHR42791">
    <property type="entry name" value="GNAT FAMILY ACETYLTRANSFERASE"/>
    <property type="match status" value="1"/>
</dbReference>
<protein>
    <recommendedName>
        <fullName evidence="1">N-acetyltransferase domain-containing protein</fullName>
    </recommendedName>
</protein>
<dbReference type="CDD" id="cd04301">
    <property type="entry name" value="NAT_SF"/>
    <property type="match status" value="1"/>
</dbReference>
<dbReference type="EMBL" id="NOXT01000121">
    <property type="protein sequence ID" value="OYQ25684.1"/>
    <property type="molecule type" value="Genomic_DNA"/>
</dbReference>
<dbReference type="Gene3D" id="3.40.630.30">
    <property type="match status" value="1"/>
</dbReference>